<feature type="signal peptide" evidence="1">
    <location>
        <begin position="1"/>
        <end position="22"/>
    </location>
</feature>
<keyword evidence="3" id="KW-1185">Reference proteome</keyword>
<dbReference type="EMBL" id="JARKIE010000001">
    <property type="protein sequence ID" value="KAJ7710341.1"/>
    <property type="molecule type" value="Genomic_DNA"/>
</dbReference>
<proteinExistence type="predicted"/>
<dbReference type="Proteomes" id="UP001221757">
    <property type="component" value="Unassembled WGS sequence"/>
</dbReference>
<name>A0AAD7H2D8_MYCRO</name>
<organism evidence="2 3">
    <name type="scientific">Mycena rosella</name>
    <name type="common">Pink bonnet</name>
    <name type="synonym">Agaricus rosellus</name>
    <dbReference type="NCBI Taxonomy" id="1033263"/>
    <lineage>
        <taxon>Eukaryota</taxon>
        <taxon>Fungi</taxon>
        <taxon>Dikarya</taxon>
        <taxon>Basidiomycota</taxon>
        <taxon>Agaricomycotina</taxon>
        <taxon>Agaricomycetes</taxon>
        <taxon>Agaricomycetidae</taxon>
        <taxon>Agaricales</taxon>
        <taxon>Marasmiineae</taxon>
        <taxon>Mycenaceae</taxon>
        <taxon>Mycena</taxon>
    </lineage>
</organism>
<comment type="caution">
    <text evidence="2">The sequence shown here is derived from an EMBL/GenBank/DDBJ whole genome shotgun (WGS) entry which is preliminary data.</text>
</comment>
<dbReference type="AlphaFoldDB" id="A0AAD7H2D8"/>
<evidence type="ECO:0000256" key="1">
    <source>
        <dbReference type="SAM" id="SignalP"/>
    </source>
</evidence>
<protein>
    <submittedName>
        <fullName evidence="2">Uncharacterized protein</fullName>
    </submittedName>
</protein>
<keyword evidence="1" id="KW-0732">Signal</keyword>
<evidence type="ECO:0000313" key="3">
    <source>
        <dbReference type="Proteomes" id="UP001221757"/>
    </source>
</evidence>
<sequence length="278" mass="29816">MHFTFSLIPLLLLSPSVLFVTAQGNDEFSSITAFFSEPLLNNVSMELMSGQNTACASASNHGCILALNVPPTEGTLYYQPHTMMPDGNYFVRVNGTVTNGDSTTPLSTASGSSTAFDIFPNSESTCLQNTWTPIRSVEDPSYKPFRVVLPILGTLADSGQQSEFTQAEISVPNGIIEVQVPKVDQLFDFTPFDRMTAEAINTEKGFNAGAQDPIRVNLTSSNAEISVLSDTFLVVTDEAHEPSCKVKKASASTARRSGAMSNGLWGMCFLAGLSLFAA</sequence>
<gene>
    <name evidence="2" type="ORF">B0H17DRAFT_1123500</name>
</gene>
<feature type="chain" id="PRO_5042265762" evidence="1">
    <location>
        <begin position="23"/>
        <end position="278"/>
    </location>
</feature>
<evidence type="ECO:0000313" key="2">
    <source>
        <dbReference type="EMBL" id="KAJ7710341.1"/>
    </source>
</evidence>
<accession>A0AAD7H2D8</accession>
<reference evidence="2" key="1">
    <citation type="submission" date="2023-03" db="EMBL/GenBank/DDBJ databases">
        <title>Massive genome expansion in bonnet fungi (Mycena s.s.) driven by repeated elements and novel gene families across ecological guilds.</title>
        <authorList>
            <consortium name="Lawrence Berkeley National Laboratory"/>
            <person name="Harder C.B."/>
            <person name="Miyauchi S."/>
            <person name="Viragh M."/>
            <person name="Kuo A."/>
            <person name="Thoen E."/>
            <person name="Andreopoulos B."/>
            <person name="Lu D."/>
            <person name="Skrede I."/>
            <person name="Drula E."/>
            <person name="Henrissat B."/>
            <person name="Morin E."/>
            <person name="Kohler A."/>
            <person name="Barry K."/>
            <person name="LaButti K."/>
            <person name="Morin E."/>
            <person name="Salamov A."/>
            <person name="Lipzen A."/>
            <person name="Mereny Z."/>
            <person name="Hegedus B."/>
            <person name="Baldrian P."/>
            <person name="Stursova M."/>
            <person name="Weitz H."/>
            <person name="Taylor A."/>
            <person name="Grigoriev I.V."/>
            <person name="Nagy L.G."/>
            <person name="Martin F."/>
            <person name="Kauserud H."/>
        </authorList>
    </citation>
    <scope>NUCLEOTIDE SEQUENCE</scope>
    <source>
        <strain evidence="2">CBHHK067</strain>
    </source>
</reference>